<dbReference type="Pfam" id="PF02699">
    <property type="entry name" value="YajC"/>
    <property type="match status" value="1"/>
</dbReference>
<comment type="subcellular location">
    <subcellularLocation>
        <location evidence="1">Cell membrane</location>
        <topology evidence="1">Single-pass membrane protein</topology>
    </subcellularLocation>
</comment>
<evidence type="ECO:0000256" key="9">
    <source>
        <dbReference type="ARBA" id="ARBA00023136"/>
    </source>
</evidence>
<dbReference type="AlphaFoldDB" id="A0A419TAZ9"/>
<evidence type="ECO:0000256" key="1">
    <source>
        <dbReference type="ARBA" id="ARBA00004162"/>
    </source>
</evidence>
<evidence type="ECO:0000313" key="11">
    <source>
        <dbReference type="EMBL" id="RKD34659.1"/>
    </source>
</evidence>
<dbReference type="PANTHER" id="PTHR33909:SF1">
    <property type="entry name" value="SEC TRANSLOCON ACCESSORY COMPLEX SUBUNIT YAJC"/>
    <property type="match status" value="1"/>
</dbReference>
<comment type="similarity">
    <text evidence="2">Belongs to the YajC family.</text>
</comment>
<reference evidence="11 12" key="1">
    <citation type="submission" date="2016-08" db="EMBL/GenBank/DDBJ databases">
        <title>Novel Firmicutes and Novel Genomes.</title>
        <authorList>
            <person name="Poppleton D.I."/>
            <person name="Gribaldo S."/>
        </authorList>
    </citation>
    <scope>NUCLEOTIDE SEQUENCE [LARGE SCALE GENOMIC DNA]</scope>
    <source>
        <strain evidence="11 12">CTT3</strain>
    </source>
</reference>
<evidence type="ECO:0000256" key="8">
    <source>
        <dbReference type="ARBA" id="ARBA00023010"/>
    </source>
</evidence>
<sequence>MQGFSGLLLPILFLVIFYFLLIRPQKKKQKQIEEMRQNLKVGDEVTTIGGIYGKITKLKDDIVTIEVGSDKNKFEIARWAIGSVRNNTETEE</sequence>
<dbReference type="PRINTS" id="PR01853">
    <property type="entry name" value="YAJCTRNLCASE"/>
</dbReference>
<evidence type="ECO:0000256" key="6">
    <source>
        <dbReference type="ARBA" id="ARBA00022927"/>
    </source>
</evidence>
<dbReference type="OrthoDB" id="9800132at2"/>
<name>A0A419TAZ9_9FIRM</name>
<evidence type="ECO:0000256" key="10">
    <source>
        <dbReference type="SAM" id="Phobius"/>
    </source>
</evidence>
<dbReference type="SMART" id="SM01323">
    <property type="entry name" value="YajC"/>
    <property type="match status" value="1"/>
</dbReference>
<keyword evidence="3" id="KW-0813">Transport</keyword>
<proteinExistence type="inferred from homology"/>
<evidence type="ECO:0000256" key="3">
    <source>
        <dbReference type="ARBA" id="ARBA00022448"/>
    </source>
</evidence>
<dbReference type="InterPro" id="IPR003849">
    <property type="entry name" value="Preprotein_translocase_YajC"/>
</dbReference>
<evidence type="ECO:0000313" key="12">
    <source>
        <dbReference type="Proteomes" id="UP000284177"/>
    </source>
</evidence>
<dbReference type="PANTHER" id="PTHR33909">
    <property type="entry name" value="SEC TRANSLOCON ACCESSORY COMPLEX SUBUNIT YAJC"/>
    <property type="match status" value="1"/>
</dbReference>
<keyword evidence="4" id="KW-1003">Cell membrane</keyword>
<dbReference type="RefSeq" id="WP_120166781.1">
    <property type="nucleotide sequence ID" value="NZ_MCIB01000001.1"/>
</dbReference>
<comment type="caution">
    <text evidence="11">The sequence shown here is derived from an EMBL/GenBank/DDBJ whole genome shotgun (WGS) entry which is preliminary data.</text>
</comment>
<keyword evidence="7 10" id="KW-1133">Transmembrane helix</keyword>
<feature type="transmembrane region" description="Helical" evidence="10">
    <location>
        <begin position="6"/>
        <end position="22"/>
    </location>
</feature>
<dbReference type="GO" id="GO:0015031">
    <property type="term" value="P:protein transport"/>
    <property type="evidence" value="ECO:0007669"/>
    <property type="project" value="UniProtKB-KW"/>
</dbReference>
<keyword evidence="12" id="KW-1185">Reference proteome</keyword>
<protein>
    <submittedName>
        <fullName evidence="11">Preprotein translocase subunit YajC</fullName>
    </submittedName>
</protein>
<evidence type="ECO:0000256" key="5">
    <source>
        <dbReference type="ARBA" id="ARBA00022692"/>
    </source>
</evidence>
<dbReference type="Proteomes" id="UP000284177">
    <property type="component" value="Unassembled WGS sequence"/>
</dbReference>
<keyword evidence="5 10" id="KW-0812">Transmembrane</keyword>
<dbReference type="NCBIfam" id="TIGR00739">
    <property type="entry name" value="yajC"/>
    <property type="match status" value="1"/>
</dbReference>
<keyword evidence="6" id="KW-0653">Protein transport</keyword>
<gene>
    <name evidence="11" type="ORF">BET03_02190</name>
</gene>
<evidence type="ECO:0000256" key="7">
    <source>
        <dbReference type="ARBA" id="ARBA00022989"/>
    </source>
</evidence>
<keyword evidence="9 10" id="KW-0472">Membrane</keyword>
<dbReference type="GO" id="GO:0005886">
    <property type="term" value="C:plasma membrane"/>
    <property type="evidence" value="ECO:0007669"/>
    <property type="project" value="UniProtKB-SubCell"/>
</dbReference>
<organism evidence="11 12">
    <name type="scientific">Thermohalobacter berrensis</name>
    <dbReference type="NCBI Taxonomy" id="99594"/>
    <lineage>
        <taxon>Bacteria</taxon>
        <taxon>Bacillati</taxon>
        <taxon>Bacillota</taxon>
        <taxon>Tissierellia</taxon>
        <taxon>Tissierellales</taxon>
        <taxon>Thermohalobacteraceae</taxon>
        <taxon>Thermohalobacter</taxon>
    </lineage>
</organism>
<dbReference type="EMBL" id="MCIB01000001">
    <property type="protein sequence ID" value="RKD34659.1"/>
    <property type="molecule type" value="Genomic_DNA"/>
</dbReference>
<accession>A0A419TAZ9</accession>
<keyword evidence="8" id="KW-0811">Translocation</keyword>
<evidence type="ECO:0000256" key="4">
    <source>
        <dbReference type="ARBA" id="ARBA00022475"/>
    </source>
</evidence>
<evidence type="ECO:0000256" key="2">
    <source>
        <dbReference type="ARBA" id="ARBA00006742"/>
    </source>
</evidence>